<dbReference type="Proteomes" id="UP000594262">
    <property type="component" value="Unplaced"/>
</dbReference>
<dbReference type="InterPro" id="IPR027469">
    <property type="entry name" value="Cation_efflux_TMD_sf"/>
</dbReference>
<dbReference type="PANTHER" id="PTHR31937">
    <property type="entry name" value="TRANSMEMBRANE PROTEIN 163"/>
    <property type="match status" value="1"/>
</dbReference>
<dbReference type="Gene3D" id="1.20.1510.10">
    <property type="entry name" value="Cation efflux protein transmembrane domain"/>
    <property type="match status" value="1"/>
</dbReference>
<keyword evidence="6" id="KW-0862">Zinc</keyword>
<keyword evidence="7 11" id="KW-1133">Transmembrane helix</keyword>
<feature type="transmembrane region" description="Helical" evidence="11">
    <location>
        <begin position="284"/>
        <end position="307"/>
    </location>
</feature>
<keyword evidence="14" id="KW-1185">Reference proteome</keyword>
<evidence type="ECO:0000256" key="7">
    <source>
        <dbReference type="ARBA" id="ARBA00022989"/>
    </source>
</evidence>
<comment type="subcellular location">
    <subcellularLocation>
        <location evidence="2">Cytoplasmic vesicle</location>
        <location evidence="2">Secretory vesicle</location>
        <location evidence="2">Synaptic vesicle membrane</location>
        <topology evidence="2">Multi-pass membrane protein</topology>
    </subcellularLocation>
    <subcellularLocation>
        <location evidence="1">Early endosome membrane</location>
    </subcellularLocation>
</comment>
<feature type="transmembrane region" description="Helical" evidence="11">
    <location>
        <begin position="154"/>
        <end position="176"/>
    </location>
</feature>
<dbReference type="RefSeq" id="XP_066919219.1">
    <property type="nucleotide sequence ID" value="XM_067063118.1"/>
</dbReference>
<evidence type="ECO:0000256" key="4">
    <source>
        <dbReference type="ARBA" id="ARBA00022692"/>
    </source>
</evidence>
<keyword evidence="4 11" id="KW-0812">Transmembrane</keyword>
<evidence type="ECO:0000256" key="11">
    <source>
        <dbReference type="SAM" id="Phobius"/>
    </source>
</evidence>
<feature type="domain" description="Cation efflux protein transmembrane" evidence="12">
    <location>
        <begin position="187"/>
        <end position="311"/>
    </location>
</feature>
<proteinExistence type="inferred from homology"/>
<sequence length="318" mass="35239">MDVVNTKAIKVQIGDACVGECPPSEIKDDPITKIKPDKTNKKMSSEADDVRFLAELTEEKYRLTHGAKVQKIPVSPLAIVYREEKIDPGGLGGDFFIGNDKIEGSGSPTLTYHEFVKWRKAVIRVSYISIFIQLVLAVTSIVEGLHVDSAGTLGFGVETLLDIATSVVVVWHFHTVDEVFASKAKERITTTVLGIMMCLFSIGMMAKSIYNLVQKKIPFNEFKLLLITSVAAVVFTFLGWIKLYLSQKIGSKSVMMDAMCTFAATSMAVALMLSLTVYHFTNLWFLDGIVAIIIALVMMFYGISALWKNYSCMKGKKF</sequence>
<feature type="transmembrane region" description="Helical" evidence="11">
    <location>
        <begin position="188"/>
        <end position="210"/>
    </location>
</feature>
<dbReference type="GeneID" id="136806529"/>
<dbReference type="GO" id="GO:0031901">
    <property type="term" value="C:early endosome membrane"/>
    <property type="evidence" value="ECO:0007669"/>
    <property type="project" value="UniProtKB-SubCell"/>
</dbReference>
<feature type="transmembrane region" description="Helical" evidence="11">
    <location>
        <begin position="257"/>
        <end position="278"/>
    </location>
</feature>
<comment type="similarity">
    <text evidence="3">Belongs to the TMEM163 family.</text>
</comment>
<evidence type="ECO:0000256" key="2">
    <source>
        <dbReference type="ARBA" id="ARBA00004644"/>
    </source>
</evidence>
<feature type="transmembrane region" description="Helical" evidence="11">
    <location>
        <begin position="222"/>
        <end position="245"/>
    </location>
</feature>
<evidence type="ECO:0000259" key="12">
    <source>
        <dbReference type="Pfam" id="PF01545"/>
    </source>
</evidence>
<feature type="transmembrane region" description="Helical" evidence="11">
    <location>
        <begin position="121"/>
        <end position="142"/>
    </location>
</feature>
<evidence type="ECO:0000313" key="14">
    <source>
        <dbReference type="Proteomes" id="UP000594262"/>
    </source>
</evidence>
<protein>
    <submittedName>
        <fullName evidence="13">Protein Wnt</fullName>
    </submittedName>
</protein>
<evidence type="ECO:0000313" key="13">
    <source>
        <dbReference type="EnsemblMetazoa" id="CLYHEMP015287.1"/>
    </source>
</evidence>
<evidence type="ECO:0000256" key="3">
    <source>
        <dbReference type="ARBA" id="ARBA00008731"/>
    </source>
</evidence>
<dbReference type="OrthoDB" id="5945655at2759"/>
<evidence type="ECO:0000256" key="9">
    <source>
        <dbReference type="ARBA" id="ARBA00023136"/>
    </source>
</evidence>
<dbReference type="AlphaFoldDB" id="A0A7M5WZ71"/>
<evidence type="ECO:0000256" key="5">
    <source>
        <dbReference type="ARBA" id="ARBA00022753"/>
    </source>
</evidence>
<keyword evidence="10" id="KW-0968">Cytoplasmic vesicle</keyword>
<dbReference type="SUPFAM" id="SSF161111">
    <property type="entry name" value="Cation efflux protein transmembrane domain-like"/>
    <property type="match status" value="1"/>
</dbReference>
<keyword evidence="9 11" id="KW-0472">Membrane</keyword>
<name>A0A7M5WZ71_9CNID</name>
<dbReference type="InterPro" id="IPR026765">
    <property type="entry name" value="Tmem163"/>
</dbReference>
<evidence type="ECO:0000256" key="6">
    <source>
        <dbReference type="ARBA" id="ARBA00022833"/>
    </source>
</evidence>
<dbReference type="PANTHER" id="PTHR31937:SF2">
    <property type="entry name" value="TRANSMEMBRANE PROTEIN 163"/>
    <property type="match status" value="1"/>
</dbReference>
<organism evidence="13 14">
    <name type="scientific">Clytia hemisphaerica</name>
    <dbReference type="NCBI Taxonomy" id="252671"/>
    <lineage>
        <taxon>Eukaryota</taxon>
        <taxon>Metazoa</taxon>
        <taxon>Cnidaria</taxon>
        <taxon>Hydrozoa</taxon>
        <taxon>Hydroidolina</taxon>
        <taxon>Leptothecata</taxon>
        <taxon>Obeliida</taxon>
        <taxon>Clytiidae</taxon>
        <taxon>Clytia</taxon>
    </lineage>
</organism>
<reference evidence="13" key="1">
    <citation type="submission" date="2021-01" db="UniProtKB">
        <authorList>
            <consortium name="EnsemblMetazoa"/>
        </authorList>
    </citation>
    <scope>IDENTIFICATION</scope>
</reference>
<evidence type="ECO:0000256" key="8">
    <source>
        <dbReference type="ARBA" id="ARBA00023018"/>
    </source>
</evidence>
<evidence type="ECO:0000256" key="1">
    <source>
        <dbReference type="ARBA" id="ARBA00004146"/>
    </source>
</evidence>
<evidence type="ECO:0000256" key="10">
    <source>
        <dbReference type="ARBA" id="ARBA00023329"/>
    </source>
</evidence>
<dbReference type="Pfam" id="PF01545">
    <property type="entry name" value="Cation_efflux"/>
    <property type="match status" value="1"/>
</dbReference>
<accession>A0A7M5WZ71</accession>
<keyword evidence="8" id="KW-0770">Synapse</keyword>
<dbReference type="GO" id="GO:0030672">
    <property type="term" value="C:synaptic vesicle membrane"/>
    <property type="evidence" value="ECO:0007669"/>
    <property type="project" value="UniProtKB-SubCell"/>
</dbReference>
<dbReference type="EnsemblMetazoa" id="CLYHEMT015287.1">
    <property type="protein sequence ID" value="CLYHEMP015287.1"/>
    <property type="gene ID" value="CLYHEMG015287"/>
</dbReference>
<dbReference type="GO" id="GO:0008324">
    <property type="term" value="F:monoatomic cation transmembrane transporter activity"/>
    <property type="evidence" value="ECO:0007669"/>
    <property type="project" value="InterPro"/>
</dbReference>
<keyword evidence="5" id="KW-0967">Endosome</keyword>
<dbReference type="InterPro" id="IPR058533">
    <property type="entry name" value="Cation_efflux_TM"/>
</dbReference>